<dbReference type="RefSeq" id="WP_114746698.1">
    <property type="nucleotide sequence ID" value="NZ_QQAY01000014.1"/>
</dbReference>
<gene>
    <name evidence="1" type="ORF">DFR59_11494</name>
</gene>
<comment type="caution">
    <text evidence="1">The sequence shown here is derived from an EMBL/GenBank/DDBJ whole genome shotgun (WGS) entry which is preliminary data.</text>
</comment>
<protein>
    <submittedName>
        <fullName evidence="1">LSM domain-containing protein</fullName>
    </submittedName>
</protein>
<evidence type="ECO:0000313" key="2">
    <source>
        <dbReference type="Proteomes" id="UP000255326"/>
    </source>
</evidence>
<dbReference type="EMBL" id="QQAY01000014">
    <property type="protein sequence ID" value="RDI39935.1"/>
    <property type="molecule type" value="Genomic_DNA"/>
</dbReference>
<dbReference type="AlphaFoldDB" id="A0A370G812"/>
<reference evidence="1 2" key="1">
    <citation type="submission" date="2018-07" db="EMBL/GenBank/DDBJ databases">
        <title>Genomic Encyclopedia of Type Strains, Phase IV (KMG-IV): sequencing the most valuable type-strain genomes for metagenomic binning, comparative biology and taxonomic classification.</title>
        <authorList>
            <person name="Goeker M."/>
        </authorList>
    </citation>
    <scope>NUCLEOTIDE SEQUENCE [LARGE SCALE GENOMIC DNA]</scope>
    <source>
        <strain evidence="1 2">DSM 25281</strain>
    </source>
</reference>
<dbReference type="Proteomes" id="UP000255326">
    <property type="component" value="Unassembled WGS sequence"/>
</dbReference>
<accession>A0A370G812</accession>
<dbReference type="Gene3D" id="2.30.30.100">
    <property type="match status" value="1"/>
</dbReference>
<keyword evidence="2" id="KW-1185">Reference proteome</keyword>
<sequence>MKLNSLIKENITVKFVNGETITGELSYVDPEMNSITLDLNTHDIIIPMTSVLFVKEEF</sequence>
<evidence type="ECO:0000313" key="1">
    <source>
        <dbReference type="EMBL" id="RDI39935.1"/>
    </source>
</evidence>
<name>A0A370G812_9BACI</name>
<organism evidence="1 2">
    <name type="scientific">Falsibacillus pallidus</name>
    <dbReference type="NCBI Taxonomy" id="493781"/>
    <lineage>
        <taxon>Bacteria</taxon>
        <taxon>Bacillati</taxon>
        <taxon>Bacillota</taxon>
        <taxon>Bacilli</taxon>
        <taxon>Bacillales</taxon>
        <taxon>Bacillaceae</taxon>
        <taxon>Falsibacillus</taxon>
    </lineage>
</organism>
<proteinExistence type="predicted"/>
<dbReference type="InterPro" id="IPR010920">
    <property type="entry name" value="LSM_dom_sf"/>
</dbReference>
<dbReference type="SUPFAM" id="SSF50182">
    <property type="entry name" value="Sm-like ribonucleoproteins"/>
    <property type="match status" value="1"/>
</dbReference>